<dbReference type="Proteomes" id="UP000838412">
    <property type="component" value="Chromosome 3"/>
</dbReference>
<evidence type="ECO:0000256" key="2">
    <source>
        <dbReference type="SAM" id="SignalP"/>
    </source>
</evidence>
<organism evidence="3 4">
    <name type="scientific">Branchiostoma lanceolatum</name>
    <name type="common">Common lancelet</name>
    <name type="synonym">Amphioxus lanceolatum</name>
    <dbReference type="NCBI Taxonomy" id="7740"/>
    <lineage>
        <taxon>Eukaryota</taxon>
        <taxon>Metazoa</taxon>
        <taxon>Chordata</taxon>
        <taxon>Cephalochordata</taxon>
        <taxon>Leptocardii</taxon>
        <taxon>Amphioxiformes</taxon>
        <taxon>Branchiostomatidae</taxon>
        <taxon>Branchiostoma</taxon>
    </lineage>
</organism>
<accession>A0A8K0ER12</accession>
<gene>
    <name evidence="3" type="primary">Hypp1917</name>
    <name evidence="3" type="ORF">BLAG_LOCUS15645</name>
</gene>
<keyword evidence="2" id="KW-0732">Signal</keyword>
<keyword evidence="4" id="KW-1185">Reference proteome</keyword>
<evidence type="ECO:0000313" key="3">
    <source>
        <dbReference type="EMBL" id="CAH1257885.1"/>
    </source>
</evidence>
<feature type="region of interest" description="Disordered" evidence="1">
    <location>
        <begin position="65"/>
        <end position="95"/>
    </location>
</feature>
<name>A0A8K0ER12_BRALA</name>
<feature type="compositionally biased region" description="Acidic residues" evidence="1">
    <location>
        <begin position="65"/>
        <end position="74"/>
    </location>
</feature>
<dbReference type="OrthoDB" id="10399504at2759"/>
<evidence type="ECO:0000256" key="1">
    <source>
        <dbReference type="SAM" id="MobiDB-lite"/>
    </source>
</evidence>
<sequence length="375" mass="42303">MADLKVVTVAVLAIALIATGQSRQREIKSSDAEAPHLEELDEDLEEMNNLFNELEMLNKMLDEMEMSTEEDEEHTSETTSGGEATEEETESVDNAVPQEAVSDKCHIHEKHSKTLQRVKRLRRSLLRKRGVKEWFCDKLLDSSEERPRGKRGVRDRLWMVFCIPGPASASSASSSSEESTTKKMADLKVATVAVLAIALIATGQSRQREVKHSDAEAPDLEELNEDLEEMNNLFNELEMLNKMLDEMEMSPEEDEEHTSETISGGEATEEETESVDNAVPQKPDKWHIHVKHSKTLQRVKRLRRSLLHKSEVKEWFCDKLIDSSEERPRGKRGVMDKLWMVFCIPGPASASSASSSSEESRLPKLGKILLGRMTS</sequence>
<feature type="region of interest" description="Disordered" evidence="1">
    <location>
        <begin position="249"/>
        <end position="282"/>
    </location>
</feature>
<dbReference type="EMBL" id="OV696688">
    <property type="protein sequence ID" value="CAH1257885.1"/>
    <property type="molecule type" value="Genomic_DNA"/>
</dbReference>
<evidence type="ECO:0000313" key="4">
    <source>
        <dbReference type="Proteomes" id="UP000838412"/>
    </source>
</evidence>
<protein>
    <submittedName>
        <fullName evidence="3">Hypp1917 protein</fullName>
    </submittedName>
</protein>
<dbReference type="AlphaFoldDB" id="A0A8K0ER12"/>
<reference evidence="3" key="1">
    <citation type="submission" date="2022-01" db="EMBL/GenBank/DDBJ databases">
        <authorList>
            <person name="Braso-Vives M."/>
        </authorList>
    </citation>
    <scope>NUCLEOTIDE SEQUENCE</scope>
</reference>
<feature type="signal peptide" evidence="2">
    <location>
        <begin position="1"/>
        <end position="22"/>
    </location>
</feature>
<feature type="chain" id="PRO_5035460655" evidence="2">
    <location>
        <begin position="23"/>
        <end position="375"/>
    </location>
</feature>
<proteinExistence type="predicted"/>